<sequence length="363" mass="41794">METNIISELNKHLQKESCIIYRLPRDGKLMFCSIKRSIEVTHKDFDHYLDLQGFFLFPFDTTSEKAWWFETNVNQFEPENKSFPKLTAVQNETVICGNTFETYTQQFKKMAKALEEETVQKVILSRRIQVEQNLIPHLAKIYLNLCRTASNAFVYLLNTPQTGIWIGASPEILLDKTDDTVTTVSLAGTRRVYDSEMDKWGGKEQEEQQMVSNYIDELLTRSKINNYKKIGPSVVKAGNVTHLKTLYSFPYSNIENKTGEFIEQLHPTPALCGEPKEKAMQLIRDTESHKREYYGGFLGPVNRDGLHLFVNIRCMKTNQKHSTIFAGGGLTRRSVLQEEWDETILKSHMMLSAIEQSLQQSQA</sequence>
<dbReference type="EMBL" id="FUYV01000003">
    <property type="protein sequence ID" value="SKB57396.1"/>
    <property type="molecule type" value="Genomic_DNA"/>
</dbReference>
<gene>
    <name evidence="2" type="ORF">SAMN03080601_00774</name>
</gene>
<protein>
    <submittedName>
        <fullName evidence="2">Isochorismate synthase</fullName>
    </submittedName>
</protein>
<organism evidence="2 3">
    <name type="scientific">Alkalitalea saponilacus</name>
    <dbReference type="NCBI Taxonomy" id="889453"/>
    <lineage>
        <taxon>Bacteria</taxon>
        <taxon>Pseudomonadati</taxon>
        <taxon>Bacteroidota</taxon>
        <taxon>Bacteroidia</taxon>
        <taxon>Marinilabiliales</taxon>
        <taxon>Marinilabiliaceae</taxon>
        <taxon>Alkalitalea</taxon>
    </lineage>
</organism>
<accession>A0A1T5CDH0</accession>
<proteinExistence type="predicted"/>
<reference evidence="2 3" key="1">
    <citation type="submission" date="2017-02" db="EMBL/GenBank/DDBJ databases">
        <authorList>
            <person name="Peterson S.W."/>
        </authorList>
    </citation>
    <scope>NUCLEOTIDE SEQUENCE [LARGE SCALE GENOMIC DNA]</scope>
    <source>
        <strain evidence="2 3">DSM 24412</strain>
    </source>
</reference>
<evidence type="ECO:0000313" key="3">
    <source>
        <dbReference type="Proteomes" id="UP000191055"/>
    </source>
</evidence>
<dbReference type="SUPFAM" id="SSF56322">
    <property type="entry name" value="ADC synthase"/>
    <property type="match status" value="1"/>
</dbReference>
<dbReference type="OrthoDB" id="9806579at2"/>
<dbReference type="AlphaFoldDB" id="A0A1T5CDH0"/>
<feature type="domain" description="Chorismate-utilising enzyme C-terminal" evidence="1">
    <location>
        <begin position="100"/>
        <end position="346"/>
    </location>
</feature>
<dbReference type="InterPro" id="IPR015890">
    <property type="entry name" value="Chorismate_C"/>
</dbReference>
<evidence type="ECO:0000313" key="2">
    <source>
        <dbReference type="EMBL" id="SKB57396.1"/>
    </source>
</evidence>
<dbReference type="PANTHER" id="PTHR42839">
    <property type="entry name" value="ISOCHORISMATE SYNTHASE ENTC"/>
    <property type="match status" value="1"/>
</dbReference>
<dbReference type="RefSeq" id="WP_079556565.1">
    <property type="nucleotide sequence ID" value="NZ_CP021904.1"/>
</dbReference>
<dbReference type="KEGG" id="asx:CDL62_12105"/>
<evidence type="ECO:0000259" key="1">
    <source>
        <dbReference type="Pfam" id="PF00425"/>
    </source>
</evidence>
<dbReference type="STRING" id="889453.SAMN03080601_00774"/>
<dbReference type="PANTHER" id="PTHR42839:SF2">
    <property type="entry name" value="ISOCHORISMATE SYNTHASE ENTC"/>
    <property type="match status" value="1"/>
</dbReference>
<dbReference type="Gene3D" id="3.60.120.10">
    <property type="entry name" value="Anthranilate synthase"/>
    <property type="match status" value="1"/>
</dbReference>
<dbReference type="Pfam" id="PF00425">
    <property type="entry name" value="Chorismate_bind"/>
    <property type="match status" value="1"/>
</dbReference>
<keyword evidence="3" id="KW-1185">Reference proteome</keyword>
<dbReference type="InterPro" id="IPR005801">
    <property type="entry name" value="ADC_synthase"/>
</dbReference>
<name>A0A1T5CDH0_9BACT</name>
<dbReference type="Proteomes" id="UP000191055">
    <property type="component" value="Unassembled WGS sequence"/>
</dbReference>